<accession>A0AB34T836</accession>
<dbReference type="Proteomes" id="UP000037239">
    <property type="component" value="Unassembled WGS sequence"/>
</dbReference>
<comment type="caution">
    <text evidence="1">The sequence shown here is derived from an EMBL/GenBank/DDBJ whole genome shotgun (WGS) entry which is preliminary data.</text>
</comment>
<reference evidence="1 2" key="1">
    <citation type="journal article" date="2015" name="Int J Genomics">
        <title>Comparative Genomics Revealed Genetic Diversity and Species/Strain-Level Differences in Carbohydrate Metabolism of Three Probiotic Bifidobacterial Species.</title>
        <authorList>
            <person name="Odamaki T."/>
            <person name="Horigome A."/>
            <person name="Sugahara H."/>
            <person name="Hashikura N."/>
            <person name="Minami J."/>
            <person name="Xiao J.Z."/>
            <person name="Abe F."/>
        </authorList>
    </citation>
    <scope>NUCLEOTIDE SEQUENCE [LARGE SCALE GENOMIC DNA]</scope>
    <source>
        <strain evidence="1 2">MCC 0483</strain>
    </source>
</reference>
<dbReference type="EMBL" id="AWFK01000012">
    <property type="protein sequence ID" value="KOA48763.1"/>
    <property type="molecule type" value="Genomic_DNA"/>
</dbReference>
<proteinExistence type="predicted"/>
<protein>
    <submittedName>
        <fullName evidence="1">Uncharacterized protein</fullName>
    </submittedName>
</protein>
<gene>
    <name evidence="1" type="ORF">BAAM0483_07605</name>
</gene>
<evidence type="ECO:0000313" key="2">
    <source>
        <dbReference type="Proteomes" id="UP000037239"/>
    </source>
</evidence>
<sequence>MLPIDREQLYKLVKAFSNPFNISTPAHKINGLLHDPIRAQELTRDMMMEQLVKAEQRGRVLTVALVKTICRRVSKETIITRACGIPATLIRQGCRYEKLRLELRGGDDLGHPELSDENIWDRAAHNEAQRQRAALEAGTITTVRWPPLHDGTSTRPHNPHGEKLACGGLAEWREAIANACAPHVQYEWDDRVDTDERSRMSAEQEWEQATWTPDATWLADHGITADMIRTIPEQRLRDAGVDPTALAMMAGCSMPSRRVDTVNRVVQDRMVAERMVAAYRGRSSSSDSILTSYGLPVRVARTMLAYASMLAEHDVEDGSVEAQALWDETCDRLNRGKRRRGCIPGRAGRLEAQRVLAEWQADMRSRFTAVAQPVLM</sequence>
<organism evidence="1 2">
    <name type="scientific">Bifidobacterium animalis subsp. animalis MCC 0483</name>
    <dbReference type="NCBI Taxonomy" id="1365955"/>
    <lineage>
        <taxon>Bacteria</taxon>
        <taxon>Bacillati</taxon>
        <taxon>Actinomycetota</taxon>
        <taxon>Actinomycetes</taxon>
        <taxon>Bifidobacteriales</taxon>
        <taxon>Bifidobacteriaceae</taxon>
        <taxon>Bifidobacterium</taxon>
    </lineage>
</organism>
<name>A0AB34T836_9BIFI</name>
<dbReference type="AlphaFoldDB" id="A0AB34T836"/>
<evidence type="ECO:0000313" key="1">
    <source>
        <dbReference type="EMBL" id="KOA48763.1"/>
    </source>
</evidence>